<evidence type="ECO:0000256" key="6">
    <source>
        <dbReference type="ARBA" id="ARBA00022777"/>
    </source>
</evidence>
<gene>
    <name evidence="14" type="ORF">KP509_08G002700</name>
</gene>
<evidence type="ECO:0000259" key="13">
    <source>
        <dbReference type="PROSITE" id="PS51671"/>
    </source>
</evidence>
<dbReference type="FunFam" id="3.30.200.20:FF:000060">
    <property type="entry name" value="Serine/threonine-protein kinase isoform 1"/>
    <property type="match status" value="1"/>
</dbReference>
<dbReference type="InterPro" id="IPR017441">
    <property type="entry name" value="Protein_kinase_ATP_BS"/>
</dbReference>
<evidence type="ECO:0000313" key="14">
    <source>
        <dbReference type="EMBL" id="KAH7430530.1"/>
    </source>
</evidence>
<dbReference type="SUPFAM" id="SSF55021">
    <property type="entry name" value="ACT-like"/>
    <property type="match status" value="1"/>
</dbReference>
<dbReference type="PRINTS" id="PR00109">
    <property type="entry name" value="TYRKINASE"/>
</dbReference>
<evidence type="ECO:0000256" key="1">
    <source>
        <dbReference type="ARBA" id="ARBA00010507"/>
    </source>
</evidence>
<name>A0A8T2U7J1_CERRI</name>
<dbReference type="InterPro" id="IPR001245">
    <property type="entry name" value="Ser-Thr/Tyr_kinase_cat_dom"/>
</dbReference>
<dbReference type="Proteomes" id="UP000825935">
    <property type="component" value="Chromosome 8"/>
</dbReference>
<protein>
    <recommendedName>
        <fullName evidence="2">non-specific serine/threonine protein kinase</fullName>
        <ecNumber evidence="2">2.7.11.1</ecNumber>
    </recommendedName>
</protein>
<dbReference type="GO" id="GO:0004674">
    <property type="term" value="F:protein serine/threonine kinase activity"/>
    <property type="evidence" value="ECO:0007669"/>
    <property type="project" value="UniProtKB-KW"/>
</dbReference>
<dbReference type="AlphaFoldDB" id="A0A8T2U7J1"/>
<sequence>MDRLSEPEGSRLGESSADRFSNGSSKSADEVFPSRQSCSYQQEICRDVLKKLREANCEAVHVIGFEDVLMAHFTRLPTRYALDVNIERAEDVLLHQRLLQQAEIPDNRPVFHVRAMRVFPSESAEEDKELSVSHYGTENNDFVVDSRSKGDSPHLQDHSACAPAFRTLDSAIIGDMPDSMDNESLTSRSKRASHPVYEITFSTVDKTKLLSQLSSLLGDLGFNIREAHAYSTSDGYSLDVFIVEGGPVEDTEDLRRTIGEAISKIGKEAWVKSSSSTSPIKHLYRGWESLAAIPSPLSEIGDDWELDGKVLRLEQKVGSGSYSDLYKGTYCGQVVAIKLLKHDNLTCEIEREFHQEVFIMRKVRHKNVVQFIGACTKSSQFCIVTEFMAGGSLHDYVHRRNRVVKLPMLLRAALDISKGMDYLHQNNIIHRDLKSANLLLDDNEVVKVADFGVARFQSQSGAMTAETGTYRWMAPEVISHLPYNHKVDIFSFGVVLWELLTGKLPYESMNPVQAAIAVRQVILTLTIA</sequence>
<comment type="caution">
    <text evidence="14">The sequence shown here is derived from an EMBL/GenBank/DDBJ whole genome shotgun (WGS) entry which is preliminary data.</text>
</comment>
<evidence type="ECO:0000256" key="9">
    <source>
        <dbReference type="ARBA" id="ARBA00048679"/>
    </source>
</evidence>
<dbReference type="PANTHER" id="PTHR44329">
    <property type="entry name" value="SERINE/THREONINE-PROTEIN KINASE TNNI3K-RELATED"/>
    <property type="match status" value="1"/>
</dbReference>
<evidence type="ECO:0000256" key="10">
    <source>
        <dbReference type="PROSITE-ProRule" id="PRU10141"/>
    </source>
</evidence>
<dbReference type="OrthoDB" id="4062651at2759"/>
<keyword evidence="3" id="KW-0723">Serine/threonine-protein kinase</keyword>
<evidence type="ECO:0000256" key="8">
    <source>
        <dbReference type="ARBA" id="ARBA00047899"/>
    </source>
</evidence>
<comment type="catalytic activity">
    <reaction evidence="9">
        <text>L-seryl-[protein] + ATP = O-phospho-L-seryl-[protein] + ADP + H(+)</text>
        <dbReference type="Rhea" id="RHEA:17989"/>
        <dbReference type="Rhea" id="RHEA-COMP:9863"/>
        <dbReference type="Rhea" id="RHEA-COMP:11604"/>
        <dbReference type="ChEBI" id="CHEBI:15378"/>
        <dbReference type="ChEBI" id="CHEBI:29999"/>
        <dbReference type="ChEBI" id="CHEBI:30616"/>
        <dbReference type="ChEBI" id="CHEBI:83421"/>
        <dbReference type="ChEBI" id="CHEBI:456216"/>
        <dbReference type="EC" id="2.7.11.1"/>
    </reaction>
</comment>
<dbReference type="InterPro" id="IPR045865">
    <property type="entry name" value="ACT-like_dom_sf"/>
</dbReference>
<feature type="region of interest" description="Disordered" evidence="11">
    <location>
        <begin position="1"/>
        <end position="32"/>
    </location>
</feature>
<evidence type="ECO:0000259" key="12">
    <source>
        <dbReference type="PROSITE" id="PS50011"/>
    </source>
</evidence>
<dbReference type="EC" id="2.7.11.1" evidence="2"/>
<feature type="domain" description="ACT" evidence="13">
    <location>
        <begin position="198"/>
        <end position="276"/>
    </location>
</feature>
<dbReference type="PANTHER" id="PTHR44329:SF261">
    <property type="entry name" value="ZINC FINGER CONTAINING PROTEIN KINASE-RELATED"/>
    <property type="match status" value="1"/>
</dbReference>
<dbReference type="Gene3D" id="1.10.510.10">
    <property type="entry name" value="Transferase(Phosphotransferase) domain 1"/>
    <property type="match status" value="1"/>
</dbReference>
<organism evidence="14 15">
    <name type="scientific">Ceratopteris richardii</name>
    <name type="common">Triangle waterfern</name>
    <dbReference type="NCBI Taxonomy" id="49495"/>
    <lineage>
        <taxon>Eukaryota</taxon>
        <taxon>Viridiplantae</taxon>
        <taxon>Streptophyta</taxon>
        <taxon>Embryophyta</taxon>
        <taxon>Tracheophyta</taxon>
        <taxon>Polypodiopsida</taxon>
        <taxon>Polypodiidae</taxon>
        <taxon>Polypodiales</taxon>
        <taxon>Pteridineae</taxon>
        <taxon>Pteridaceae</taxon>
        <taxon>Parkerioideae</taxon>
        <taxon>Ceratopteris</taxon>
    </lineage>
</organism>
<feature type="binding site" evidence="10">
    <location>
        <position position="338"/>
    </location>
    <ligand>
        <name>ATP</name>
        <dbReference type="ChEBI" id="CHEBI:30616"/>
    </ligand>
</feature>
<evidence type="ECO:0000256" key="11">
    <source>
        <dbReference type="SAM" id="MobiDB-lite"/>
    </source>
</evidence>
<keyword evidence="15" id="KW-1185">Reference proteome</keyword>
<accession>A0A8T2U7J1</accession>
<dbReference type="InterPro" id="IPR000719">
    <property type="entry name" value="Prot_kinase_dom"/>
</dbReference>
<dbReference type="InterPro" id="IPR002912">
    <property type="entry name" value="ACT_dom"/>
</dbReference>
<dbReference type="EMBL" id="CM035413">
    <property type="protein sequence ID" value="KAH7430530.1"/>
    <property type="molecule type" value="Genomic_DNA"/>
</dbReference>
<keyword evidence="7 10" id="KW-0067">ATP-binding</keyword>
<dbReference type="InterPro" id="IPR051681">
    <property type="entry name" value="Ser/Thr_Kinases-Pseudokinases"/>
</dbReference>
<dbReference type="SMART" id="SM00220">
    <property type="entry name" value="S_TKc"/>
    <property type="match status" value="1"/>
</dbReference>
<keyword evidence="5 10" id="KW-0547">Nucleotide-binding</keyword>
<dbReference type="GO" id="GO:0005524">
    <property type="term" value="F:ATP binding"/>
    <property type="evidence" value="ECO:0007669"/>
    <property type="project" value="UniProtKB-UniRule"/>
</dbReference>
<comment type="similarity">
    <text evidence="1">Belongs to the protein kinase superfamily. TKL Ser/Thr protein kinase family. RAF subfamily.</text>
</comment>
<evidence type="ECO:0000256" key="2">
    <source>
        <dbReference type="ARBA" id="ARBA00012513"/>
    </source>
</evidence>
<dbReference type="PROSITE" id="PS51671">
    <property type="entry name" value="ACT"/>
    <property type="match status" value="1"/>
</dbReference>
<dbReference type="CDD" id="cd13999">
    <property type="entry name" value="STKc_MAP3K-like"/>
    <property type="match status" value="1"/>
</dbReference>
<evidence type="ECO:0000256" key="7">
    <source>
        <dbReference type="ARBA" id="ARBA00022840"/>
    </source>
</evidence>
<dbReference type="PROSITE" id="PS00108">
    <property type="entry name" value="PROTEIN_KINASE_ST"/>
    <property type="match status" value="1"/>
</dbReference>
<comment type="catalytic activity">
    <reaction evidence="8">
        <text>L-threonyl-[protein] + ATP = O-phospho-L-threonyl-[protein] + ADP + H(+)</text>
        <dbReference type="Rhea" id="RHEA:46608"/>
        <dbReference type="Rhea" id="RHEA-COMP:11060"/>
        <dbReference type="Rhea" id="RHEA-COMP:11605"/>
        <dbReference type="ChEBI" id="CHEBI:15378"/>
        <dbReference type="ChEBI" id="CHEBI:30013"/>
        <dbReference type="ChEBI" id="CHEBI:30616"/>
        <dbReference type="ChEBI" id="CHEBI:61977"/>
        <dbReference type="ChEBI" id="CHEBI:456216"/>
        <dbReference type="EC" id="2.7.11.1"/>
    </reaction>
</comment>
<keyword evidence="6" id="KW-0418">Kinase</keyword>
<dbReference type="PROSITE" id="PS00107">
    <property type="entry name" value="PROTEIN_KINASE_ATP"/>
    <property type="match status" value="1"/>
</dbReference>
<evidence type="ECO:0000256" key="4">
    <source>
        <dbReference type="ARBA" id="ARBA00022679"/>
    </source>
</evidence>
<evidence type="ECO:0000313" key="15">
    <source>
        <dbReference type="Proteomes" id="UP000825935"/>
    </source>
</evidence>
<dbReference type="PROSITE" id="PS50011">
    <property type="entry name" value="PROTEIN_KINASE_DOM"/>
    <property type="match status" value="1"/>
</dbReference>
<evidence type="ECO:0000256" key="5">
    <source>
        <dbReference type="ARBA" id="ARBA00022741"/>
    </source>
</evidence>
<feature type="compositionally biased region" description="Basic and acidic residues" evidence="11">
    <location>
        <begin position="1"/>
        <end position="11"/>
    </location>
</feature>
<dbReference type="Pfam" id="PF07714">
    <property type="entry name" value="PK_Tyr_Ser-Thr"/>
    <property type="match status" value="1"/>
</dbReference>
<dbReference type="InterPro" id="IPR011009">
    <property type="entry name" value="Kinase-like_dom_sf"/>
</dbReference>
<proteinExistence type="inferred from homology"/>
<keyword evidence="4" id="KW-0808">Transferase</keyword>
<dbReference type="InterPro" id="IPR008271">
    <property type="entry name" value="Ser/Thr_kinase_AS"/>
</dbReference>
<reference evidence="14" key="1">
    <citation type="submission" date="2021-08" db="EMBL/GenBank/DDBJ databases">
        <title>WGS assembly of Ceratopteris richardii.</title>
        <authorList>
            <person name="Marchant D.B."/>
            <person name="Chen G."/>
            <person name="Jenkins J."/>
            <person name="Shu S."/>
            <person name="Leebens-Mack J."/>
            <person name="Grimwood J."/>
            <person name="Schmutz J."/>
            <person name="Soltis P."/>
            <person name="Soltis D."/>
            <person name="Chen Z.-H."/>
        </authorList>
    </citation>
    <scope>NUCLEOTIDE SEQUENCE</scope>
    <source>
        <strain evidence="14">Whitten #5841</strain>
        <tissue evidence="14">Leaf</tissue>
    </source>
</reference>
<evidence type="ECO:0000256" key="3">
    <source>
        <dbReference type="ARBA" id="ARBA00022527"/>
    </source>
</evidence>
<feature type="domain" description="Protein kinase" evidence="12">
    <location>
        <begin position="311"/>
        <end position="528"/>
    </location>
</feature>
<dbReference type="Gene3D" id="3.30.200.20">
    <property type="entry name" value="Phosphorylase Kinase, domain 1"/>
    <property type="match status" value="1"/>
</dbReference>
<dbReference type="SUPFAM" id="SSF56112">
    <property type="entry name" value="Protein kinase-like (PK-like)"/>
    <property type="match status" value="1"/>
</dbReference>